<dbReference type="Proteomes" id="UP000509782">
    <property type="component" value="Chromosome"/>
</dbReference>
<dbReference type="RefSeq" id="WP_174715827.1">
    <property type="nucleotide sequence ID" value="NZ_CP054569.1"/>
</dbReference>
<proteinExistence type="predicted"/>
<name>A0A6N0JG08_ACHDE</name>
<feature type="domain" description="Autotransporter" evidence="1">
    <location>
        <begin position="481"/>
        <end position="767"/>
    </location>
</feature>
<dbReference type="InterPro" id="IPR012332">
    <property type="entry name" value="Autotransporter_pectin_lyase_C"/>
</dbReference>
<sequence>MATSPHRETARRALVPKRGGALRMQGGTITTSGSNAAGLMATANASGVKATVQANNVDIVTQGSVSTGVVAFQQGSDVTLTGGTVETHGGKSNGLSAEATATVHADGVRVSTHGATAYGARAYYSGAISLQNTRVSTHGEGASGLYANASSSIDATASSIRTDGPAAAGVELLSAASVTLNQSSVTTSGAGSHGILGTYGDNTVSMSDSVVQASGSALEVAGGSVQASLTRSSLIGADGVALNVNGRLDMAADDRSYISGAARTNPATGKSHLSLSGDSRWDVSGASTLTSLSNAGSRIDFTPPANPADATQYKTLTVGSYVGAGGSIALNTWLEGSGSASDQLVIDGGQAGGSTAIIVRNTGGGGALTNGDGIAVVDVVNGGSTEPGAFSLAGRVAAGAYEYRLYRGGSDNPDAWYLRSTLEEVPEEGGPAPEPEPPAPDYRVEVPLNLALPSLANRFGLAMLGTYHDRNGEDYADSAAARHYGRAAWGRLFGEKGSVGKGGYDAFVTRGPSYDYDIAGVQVGMDLYRHERPSGTRDIAGLYLGAATASADVKAPVSGRAGTASMSGLSLGGYWTRKSASGAYLDGVVQGTYHSDIKTRSTGGERSTTRGYGGVASIEAGYPISLAPGWALEPQAQMIYQYVSIDRAKDGYGRVKFDDTHSGYARVGARLAHQAGNREGEEATLWLRANLWQQFGPNNRATFSNLAGENPVEMETRPGSTWAQMGLGVSGRLSERVSAFIAGDYSRSLGGYAGYGASGRVGIRVLW</sequence>
<accession>A0A6N0JG08</accession>
<dbReference type="Gene3D" id="2.40.128.130">
    <property type="entry name" value="Autotransporter beta-domain"/>
    <property type="match status" value="1"/>
</dbReference>
<dbReference type="InterPro" id="IPR043990">
    <property type="entry name" value="AC_1"/>
</dbReference>
<dbReference type="Pfam" id="PF03797">
    <property type="entry name" value="Autotransporter"/>
    <property type="match status" value="1"/>
</dbReference>
<dbReference type="InterPro" id="IPR036709">
    <property type="entry name" value="Autotransporte_beta_dom_sf"/>
</dbReference>
<dbReference type="InterPro" id="IPR006315">
    <property type="entry name" value="OM_autotransptr_brl_dom"/>
</dbReference>
<dbReference type="SUPFAM" id="SSF103515">
    <property type="entry name" value="Autotransporter"/>
    <property type="match status" value="1"/>
</dbReference>
<evidence type="ECO:0000259" key="1">
    <source>
        <dbReference type="PROSITE" id="PS51208"/>
    </source>
</evidence>
<dbReference type="SUPFAM" id="SSF51126">
    <property type="entry name" value="Pectin lyase-like"/>
    <property type="match status" value="1"/>
</dbReference>
<dbReference type="AlphaFoldDB" id="A0A6N0JG08"/>
<dbReference type="InterPro" id="IPR011050">
    <property type="entry name" value="Pectin_lyase_fold/virulence"/>
</dbReference>
<dbReference type="Pfam" id="PF18883">
    <property type="entry name" value="AC_1"/>
    <property type="match status" value="1"/>
</dbReference>
<dbReference type="NCBIfam" id="TIGR01414">
    <property type="entry name" value="autotrans_barl"/>
    <property type="match status" value="1"/>
</dbReference>
<dbReference type="CDD" id="cd01344">
    <property type="entry name" value="PL2_Passenger_AT"/>
    <property type="match status" value="1"/>
</dbReference>
<gene>
    <name evidence="2" type="ORF">FOC81_04640</name>
</gene>
<dbReference type="InterPro" id="IPR005546">
    <property type="entry name" value="Autotransporte_beta"/>
</dbReference>
<dbReference type="Gene3D" id="2.160.20.20">
    <property type="match status" value="1"/>
</dbReference>
<protein>
    <submittedName>
        <fullName evidence="2">Autotransporter outer membrane beta-barrel domain-containing protein</fullName>
    </submittedName>
</protein>
<dbReference type="PROSITE" id="PS51208">
    <property type="entry name" value="AUTOTRANSPORTER"/>
    <property type="match status" value="1"/>
</dbReference>
<evidence type="ECO:0000313" key="2">
    <source>
        <dbReference type="EMBL" id="QKQ46019.1"/>
    </source>
</evidence>
<evidence type="ECO:0000313" key="3">
    <source>
        <dbReference type="Proteomes" id="UP000509782"/>
    </source>
</evidence>
<dbReference type="SMART" id="SM00869">
    <property type="entry name" value="Autotransporter"/>
    <property type="match status" value="1"/>
</dbReference>
<reference evidence="2 3" key="1">
    <citation type="submission" date="2020-05" db="EMBL/GenBank/DDBJ databases">
        <title>FDA dAtabase for Regulatory Grade micrObial Sequences (FDA-ARGOS): Supporting development and validation of Infectious Disease Dx tests.</title>
        <authorList>
            <person name="Sproer C."/>
            <person name="Gronow S."/>
            <person name="Severitt S."/>
            <person name="Schroder I."/>
            <person name="Tallon L."/>
            <person name="Sadzewicz L."/>
            <person name="Zhao X."/>
            <person name="Vavikolanu K."/>
            <person name="Mehta A."/>
            <person name="Aluvathingal J."/>
            <person name="Nadendla S."/>
            <person name="Myers T."/>
            <person name="Yan Y."/>
            <person name="Sichtig H."/>
        </authorList>
    </citation>
    <scope>NUCLEOTIDE SEQUENCE [LARGE SCALE GENOMIC DNA]</scope>
    <source>
        <strain evidence="2 3">FDAARGOS_787</strain>
    </source>
</reference>
<dbReference type="EMBL" id="CP054569">
    <property type="protein sequence ID" value="QKQ46019.1"/>
    <property type="molecule type" value="Genomic_DNA"/>
</dbReference>
<dbReference type="GO" id="GO:0019867">
    <property type="term" value="C:outer membrane"/>
    <property type="evidence" value="ECO:0007669"/>
    <property type="project" value="InterPro"/>
</dbReference>
<organism evidence="2 3">
    <name type="scientific">Achromobacter denitrificans</name>
    <name type="common">Alcaligenes denitrificans</name>
    <dbReference type="NCBI Taxonomy" id="32002"/>
    <lineage>
        <taxon>Bacteria</taxon>
        <taxon>Pseudomonadati</taxon>
        <taxon>Pseudomonadota</taxon>
        <taxon>Betaproteobacteria</taxon>
        <taxon>Burkholderiales</taxon>
        <taxon>Alcaligenaceae</taxon>
        <taxon>Achromobacter</taxon>
    </lineage>
</organism>